<name>A0A4C1URJ6_EUMVA</name>
<dbReference type="EMBL" id="BGZK01000216">
    <property type="protein sequence ID" value="GBP29103.1"/>
    <property type="molecule type" value="Genomic_DNA"/>
</dbReference>
<accession>A0A4C1URJ6</accession>
<dbReference type="AlphaFoldDB" id="A0A4C1URJ6"/>
<proteinExistence type="predicted"/>
<organism evidence="1 2">
    <name type="scientific">Eumeta variegata</name>
    <name type="common">Bagworm moth</name>
    <name type="synonym">Eumeta japonica</name>
    <dbReference type="NCBI Taxonomy" id="151549"/>
    <lineage>
        <taxon>Eukaryota</taxon>
        <taxon>Metazoa</taxon>
        <taxon>Ecdysozoa</taxon>
        <taxon>Arthropoda</taxon>
        <taxon>Hexapoda</taxon>
        <taxon>Insecta</taxon>
        <taxon>Pterygota</taxon>
        <taxon>Neoptera</taxon>
        <taxon>Endopterygota</taxon>
        <taxon>Lepidoptera</taxon>
        <taxon>Glossata</taxon>
        <taxon>Ditrysia</taxon>
        <taxon>Tineoidea</taxon>
        <taxon>Psychidae</taxon>
        <taxon>Oiketicinae</taxon>
        <taxon>Eumeta</taxon>
    </lineage>
</organism>
<protein>
    <submittedName>
        <fullName evidence="1">Uncharacterized protein</fullName>
    </submittedName>
</protein>
<evidence type="ECO:0000313" key="1">
    <source>
        <dbReference type="EMBL" id="GBP29103.1"/>
    </source>
</evidence>
<comment type="caution">
    <text evidence="1">The sequence shown here is derived from an EMBL/GenBank/DDBJ whole genome shotgun (WGS) entry which is preliminary data.</text>
</comment>
<gene>
    <name evidence="1" type="ORF">EVAR_17637_1</name>
</gene>
<dbReference type="Proteomes" id="UP000299102">
    <property type="component" value="Unassembled WGS sequence"/>
</dbReference>
<reference evidence="1 2" key="1">
    <citation type="journal article" date="2019" name="Commun. Biol.">
        <title>The bagworm genome reveals a unique fibroin gene that provides high tensile strength.</title>
        <authorList>
            <person name="Kono N."/>
            <person name="Nakamura H."/>
            <person name="Ohtoshi R."/>
            <person name="Tomita M."/>
            <person name="Numata K."/>
            <person name="Arakawa K."/>
        </authorList>
    </citation>
    <scope>NUCLEOTIDE SEQUENCE [LARGE SCALE GENOMIC DNA]</scope>
</reference>
<keyword evidence="2" id="KW-1185">Reference proteome</keyword>
<sequence>MSSYRNRPAVGGRRPPARDAASCYVARCSIRLIIEKPDLRGTSGSASRHDKIIQELPLACAGFAKSIAAHAHLQIDQ</sequence>
<evidence type="ECO:0000313" key="2">
    <source>
        <dbReference type="Proteomes" id="UP000299102"/>
    </source>
</evidence>